<dbReference type="Gene3D" id="3.30.950.30">
    <property type="entry name" value="Schlafen, AAA domain"/>
    <property type="match status" value="1"/>
</dbReference>
<dbReference type="Pfam" id="PF13749">
    <property type="entry name" value="HATPase_c_4"/>
    <property type="match status" value="1"/>
</dbReference>
<evidence type="ECO:0000313" key="3">
    <source>
        <dbReference type="EMBL" id="MCY0965692.1"/>
    </source>
</evidence>
<dbReference type="Pfam" id="PF04326">
    <property type="entry name" value="SLFN_AlbA_2"/>
    <property type="match status" value="1"/>
</dbReference>
<evidence type="ECO:0000256" key="1">
    <source>
        <dbReference type="SAM" id="MobiDB-lite"/>
    </source>
</evidence>
<dbReference type="AlphaFoldDB" id="A0A9X3IRW6"/>
<dbReference type="PANTHER" id="PTHR30595">
    <property type="entry name" value="GLPR-RELATED TRANSCRIPTIONAL REPRESSOR"/>
    <property type="match status" value="1"/>
</dbReference>
<proteinExistence type="predicted"/>
<gene>
    <name evidence="3" type="ORF">OUO13_10870</name>
</gene>
<protein>
    <submittedName>
        <fullName evidence="3">DNA binding domain-containing protein</fullName>
    </submittedName>
</protein>
<dbReference type="Gene3D" id="3.30.565.60">
    <property type="match status" value="1"/>
</dbReference>
<feature type="compositionally biased region" description="Basic and acidic residues" evidence="1">
    <location>
        <begin position="586"/>
        <end position="607"/>
    </location>
</feature>
<feature type="domain" description="Schlafen AlbA-2" evidence="2">
    <location>
        <begin position="18"/>
        <end position="148"/>
    </location>
</feature>
<dbReference type="Proteomes" id="UP001150830">
    <property type="component" value="Unassembled WGS sequence"/>
</dbReference>
<sequence length="755" mass="84058">MTTLDSTQIPDWLLDLSESSELECKKAAGKDGQGQIPHDVWPTISAFANTHGGVILLGIEEKPIGTFRPYGIAEPQKLITELFNNLNNPQKISCCHLVTDQDVEVMEVTGKSIIKITVRPATRHEKPVSVGPNPLGHTYRRLQEGDRRCSDEDVRRMLAEQVEDSRDNKILTGFGLDDIDKRSLNIYRQRLSARSPGHPFLNEDDLGLLKMLKGWQRDRQTGEEGLTLAGVLMFGTWDAIQDAVPHYFLDYREYAGNDETERWIDRVVPDGTWSGNLFDFYLTVYTKLTHPESLKVPFLLKQGQRQDDTPVHVAIREALVNTLVHADYTGTVSVLVEKHPDFIRFRNPGNMRIPRERALEGGDSDCRNRTMHQMFLMIGLGERGGSGIPKIIEGWRSQHWRAPALMEIDNPAQTVLILSMLELLPAGVLERLAAQFGEAFLSLGELERIILATAATEKTVSHKRITEISSDHGHDITLCLRDLVRRGFLSIAGHGRGAVYHLTGQDLPTPEQVFGTAGASGVTAANDLLHSSEGLTVSSEDNEKISSSVDNEKISSSVDNEKISSSVDNGKISSSVDNEKISSSVDNEKIRSSVDNEKISSSVDNEKIRSSVDNEKISGSLANNDSVFESQWDEFGRLVSELLPAPVVCDLSRLEPSLWSRLEQQAQLPRQKQRIKPELMQRVILALCTDQYVTRSCLAELVAREPDSLRNQYVNPLIKKGHLLMAFPQNPTDPRQAYIASSKPLAANDEELPGV</sequence>
<reference evidence="3" key="1">
    <citation type="submission" date="2022-11" db="EMBL/GenBank/DDBJ databases">
        <title>Parathalassolutuus dongxingensis gen. nov., sp. nov., a novel member of family Oceanospirillaceae isolated from a coastal shrimp pond in Guangxi, China.</title>
        <authorList>
            <person name="Chen H."/>
        </authorList>
    </citation>
    <scope>NUCLEOTIDE SEQUENCE</scope>
    <source>
        <strain evidence="3">G-43</strain>
    </source>
</reference>
<dbReference type="InterPro" id="IPR038475">
    <property type="entry name" value="RecG_C_sf"/>
</dbReference>
<keyword evidence="4" id="KW-1185">Reference proteome</keyword>
<feature type="region of interest" description="Disordered" evidence="1">
    <location>
        <begin position="533"/>
        <end position="607"/>
    </location>
</feature>
<dbReference type="RefSeq" id="WP_283173904.1">
    <property type="nucleotide sequence ID" value="NZ_JAPNOA010000028.1"/>
</dbReference>
<dbReference type="InterPro" id="IPR038461">
    <property type="entry name" value="Schlafen_AlbA_2_dom_sf"/>
</dbReference>
<dbReference type="InterPro" id="IPR007421">
    <property type="entry name" value="Schlafen_AlbA_2_dom"/>
</dbReference>
<evidence type="ECO:0000259" key="2">
    <source>
        <dbReference type="Pfam" id="PF04326"/>
    </source>
</evidence>
<dbReference type="PANTHER" id="PTHR30595:SF6">
    <property type="entry name" value="SCHLAFEN ALBA-2 DOMAIN-CONTAINING PROTEIN"/>
    <property type="match status" value="1"/>
</dbReference>
<organism evidence="3 4">
    <name type="scientific">Parathalassolituus penaei</name>
    <dbReference type="NCBI Taxonomy" id="2997323"/>
    <lineage>
        <taxon>Bacteria</taxon>
        <taxon>Pseudomonadati</taxon>
        <taxon>Pseudomonadota</taxon>
        <taxon>Gammaproteobacteria</taxon>
        <taxon>Oceanospirillales</taxon>
        <taxon>Oceanospirillaceae</taxon>
        <taxon>Parathalassolituus</taxon>
    </lineage>
</organism>
<evidence type="ECO:0000313" key="4">
    <source>
        <dbReference type="Proteomes" id="UP001150830"/>
    </source>
</evidence>
<comment type="caution">
    <text evidence="3">The sequence shown here is derived from an EMBL/GenBank/DDBJ whole genome shotgun (WGS) entry which is preliminary data.</text>
</comment>
<accession>A0A9X3IRW6</accession>
<dbReference type="EMBL" id="JAPNOA010000028">
    <property type="protein sequence ID" value="MCY0965692.1"/>
    <property type="molecule type" value="Genomic_DNA"/>
</dbReference>
<feature type="compositionally biased region" description="Polar residues" evidence="1">
    <location>
        <begin position="533"/>
        <end position="585"/>
    </location>
</feature>
<name>A0A9X3IRW6_9GAMM</name>